<keyword evidence="3" id="KW-1185">Reference proteome</keyword>
<sequence>VLKADEDIGLMRVVDEAVLGYITRRVVGQRKAEEECYVMCPRQQKAEEEKDGGCNSKKIIGSRNQEYSRIKPARDEQNQTPANDAMNGTWLLSNLGDMKFHGVETVFDTKLYRTILLSDSITINESSPLSPNTIRIQLCQYKGTLFKARKDDERHQESRQDWPDQIMHQQVGAIPLFKAREDDERHQEILQDRPDQIMLQQYAYEKKALKHKRICDLSQLNGLLPKSLCIDSCYFEEENETEKGHDKWGFDQGYSEDGTMQVRDSKTLKLSNRSCKYYAFISPSGIWGVLHRFVLVFVKAAKQSGGESSVGIGSQGQFKGGVGNSNERAEAAPAVVAPVKSGKSIPETKCSKINIEEEVEER</sequence>
<evidence type="ECO:0000256" key="1">
    <source>
        <dbReference type="SAM" id="MobiDB-lite"/>
    </source>
</evidence>
<reference evidence="2" key="2">
    <citation type="submission" date="2022-01" db="EMBL/GenBank/DDBJ databases">
        <authorList>
            <person name="Yamashiro T."/>
            <person name="Shiraishi A."/>
            <person name="Satake H."/>
            <person name="Nakayama K."/>
        </authorList>
    </citation>
    <scope>NUCLEOTIDE SEQUENCE</scope>
</reference>
<comment type="caution">
    <text evidence="2">The sequence shown here is derived from an EMBL/GenBank/DDBJ whole genome shotgun (WGS) entry which is preliminary data.</text>
</comment>
<proteinExistence type="predicted"/>
<organism evidence="2 3">
    <name type="scientific">Tanacetum coccineum</name>
    <dbReference type="NCBI Taxonomy" id="301880"/>
    <lineage>
        <taxon>Eukaryota</taxon>
        <taxon>Viridiplantae</taxon>
        <taxon>Streptophyta</taxon>
        <taxon>Embryophyta</taxon>
        <taxon>Tracheophyta</taxon>
        <taxon>Spermatophyta</taxon>
        <taxon>Magnoliopsida</taxon>
        <taxon>eudicotyledons</taxon>
        <taxon>Gunneridae</taxon>
        <taxon>Pentapetalae</taxon>
        <taxon>asterids</taxon>
        <taxon>campanulids</taxon>
        <taxon>Asterales</taxon>
        <taxon>Asteraceae</taxon>
        <taxon>Asteroideae</taxon>
        <taxon>Anthemideae</taxon>
        <taxon>Anthemidinae</taxon>
        <taxon>Tanacetum</taxon>
    </lineage>
</organism>
<dbReference type="EMBL" id="BQNB010020762">
    <property type="protein sequence ID" value="GJT99337.1"/>
    <property type="molecule type" value="Genomic_DNA"/>
</dbReference>
<dbReference type="Proteomes" id="UP001151760">
    <property type="component" value="Unassembled WGS sequence"/>
</dbReference>
<gene>
    <name evidence="2" type="ORF">Tco_1094855</name>
</gene>
<evidence type="ECO:0000313" key="3">
    <source>
        <dbReference type="Proteomes" id="UP001151760"/>
    </source>
</evidence>
<evidence type="ECO:0000313" key="2">
    <source>
        <dbReference type="EMBL" id="GJT99337.1"/>
    </source>
</evidence>
<reference evidence="2" key="1">
    <citation type="journal article" date="2022" name="Int. J. Mol. Sci.">
        <title>Draft Genome of Tanacetum Coccineum: Genomic Comparison of Closely Related Tanacetum-Family Plants.</title>
        <authorList>
            <person name="Yamashiro T."/>
            <person name="Shiraishi A."/>
            <person name="Nakayama K."/>
            <person name="Satake H."/>
        </authorList>
    </citation>
    <scope>NUCLEOTIDE SEQUENCE</scope>
</reference>
<feature type="region of interest" description="Disordered" evidence="1">
    <location>
        <begin position="315"/>
        <end position="338"/>
    </location>
</feature>
<accession>A0ABQ5IJ43</accession>
<protein>
    <submittedName>
        <fullName evidence="2">Uncharacterized protein</fullName>
    </submittedName>
</protein>
<feature type="non-terminal residue" evidence="2">
    <location>
        <position position="1"/>
    </location>
</feature>
<name>A0ABQ5IJ43_9ASTR</name>